<keyword evidence="8" id="KW-1185">Reference proteome</keyword>
<dbReference type="GO" id="GO:0009982">
    <property type="term" value="F:pseudouridine synthase activity"/>
    <property type="evidence" value="ECO:0007669"/>
    <property type="project" value="InterPro"/>
</dbReference>
<dbReference type="CDD" id="cd02869">
    <property type="entry name" value="PseudoU_synth_RluA_like"/>
    <property type="match status" value="1"/>
</dbReference>
<dbReference type="GO" id="GO:0000455">
    <property type="term" value="P:enzyme-directed rRNA pseudouridine synthesis"/>
    <property type="evidence" value="ECO:0007669"/>
    <property type="project" value="TreeGrafter"/>
</dbReference>
<evidence type="ECO:0000259" key="6">
    <source>
        <dbReference type="Pfam" id="PF00849"/>
    </source>
</evidence>
<evidence type="ECO:0000256" key="1">
    <source>
        <dbReference type="ARBA" id="ARBA00000073"/>
    </source>
</evidence>
<feature type="domain" description="Pseudouridine synthase RsuA/RluA-like" evidence="6">
    <location>
        <begin position="93"/>
        <end position="245"/>
    </location>
</feature>
<reference evidence="7 8" key="1">
    <citation type="journal article" date="2005" name="Int. J. Syst. Evol. Microbiol.">
        <title>Bacillus litoralis sp. nov., isolated from a tidal flat of the Yellow Sea in Korea.</title>
        <authorList>
            <person name="Yoon J.H."/>
            <person name="Oh T.K."/>
        </authorList>
    </citation>
    <scope>NUCLEOTIDE SEQUENCE [LARGE SCALE GENOMIC DNA]</scope>
    <source>
        <strain evidence="7 8">SW-211</strain>
    </source>
</reference>
<dbReference type="FunFam" id="3.30.2350.10:FF:000005">
    <property type="entry name" value="Pseudouridine synthase"/>
    <property type="match status" value="1"/>
</dbReference>
<proteinExistence type="inferred from homology"/>
<sequence length="299" mass="33741">MFLKRNGEWLEIMIPTEWANQTVFHTLTTHLGVSKATIQKWNSASAIKRNNEKADVNHKVQPGDCLSLHLFKEEGYGVLPEKKTLSILYEDDHLLIVNKPAGIDTHPNQENQLGTLANVVAYHYQQHNIHIRVRHIHRLDKDTSGAIIFAKHDLSHSLLDQALQAKKIKRTYIALAEGNVSPSKGTIKKAIGKDRHHATRRRVSPNGQQAITHYQVEEYKPKTNLSTISLQLETGRTHQIRVHLSFIGHPLAGDLLYGGKTNIMKRQALHSAKVSLTHPLSNEKLTVEAPLPKDMLILM</sequence>
<gene>
    <name evidence="7" type="ORF">FS935_15790</name>
</gene>
<dbReference type="NCBIfam" id="TIGR00005">
    <property type="entry name" value="rluA_subfam"/>
    <property type="match status" value="1"/>
</dbReference>
<dbReference type="PANTHER" id="PTHR21600">
    <property type="entry name" value="MITOCHONDRIAL RNA PSEUDOURIDINE SYNTHASE"/>
    <property type="match status" value="1"/>
</dbReference>
<evidence type="ECO:0000256" key="2">
    <source>
        <dbReference type="ARBA" id="ARBA00010876"/>
    </source>
</evidence>
<dbReference type="EMBL" id="VOQF01000008">
    <property type="protein sequence ID" value="TXC89892.1"/>
    <property type="molecule type" value="Genomic_DNA"/>
</dbReference>
<dbReference type="RefSeq" id="WP_146949690.1">
    <property type="nucleotide sequence ID" value="NZ_VOQF01000008.1"/>
</dbReference>
<dbReference type="PROSITE" id="PS01129">
    <property type="entry name" value="PSI_RLU"/>
    <property type="match status" value="1"/>
</dbReference>
<dbReference type="Gene3D" id="3.30.2350.10">
    <property type="entry name" value="Pseudouridine synthase"/>
    <property type="match status" value="1"/>
</dbReference>
<name>A0A5C6W2E2_9BACI</name>
<accession>A0A5C6W2E2</accession>
<dbReference type="SUPFAM" id="SSF55120">
    <property type="entry name" value="Pseudouridine synthase"/>
    <property type="match status" value="1"/>
</dbReference>
<evidence type="ECO:0000313" key="7">
    <source>
        <dbReference type="EMBL" id="TXC89892.1"/>
    </source>
</evidence>
<dbReference type="GO" id="GO:0140098">
    <property type="term" value="F:catalytic activity, acting on RNA"/>
    <property type="evidence" value="ECO:0007669"/>
    <property type="project" value="UniProtKB-ARBA"/>
</dbReference>
<dbReference type="Pfam" id="PF00849">
    <property type="entry name" value="PseudoU_synth_2"/>
    <property type="match status" value="1"/>
</dbReference>
<evidence type="ECO:0000256" key="3">
    <source>
        <dbReference type="ARBA" id="ARBA00023235"/>
    </source>
</evidence>
<dbReference type="InterPro" id="IPR006145">
    <property type="entry name" value="PsdUridine_synth_RsuA/RluA"/>
</dbReference>
<keyword evidence="3 5" id="KW-0413">Isomerase</keyword>
<dbReference type="OrthoDB" id="9807829at2"/>
<dbReference type="EC" id="5.4.99.-" evidence="5"/>
<feature type="active site" evidence="4">
    <location>
        <position position="140"/>
    </location>
</feature>
<dbReference type="GO" id="GO:0003723">
    <property type="term" value="F:RNA binding"/>
    <property type="evidence" value="ECO:0007669"/>
    <property type="project" value="InterPro"/>
</dbReference>
<dbReference type="InterPro" id="IPR020103">
    <property type="entry name" value="PsdUridine_synth_cat_dom_sf"/>
</dbReference>
<evidence type="ECO:0000256" key="4">
    <source>
        <dbReference type="PIRSR" id="PIRSR606225-1"/>
    </source>
</evidence>
<protein>
    <recommendedName>
        <fullName evidence="5">Pseudouridine synthase</fullName>
        <ecNumber evidence="5">5.4.99.-</ecNumber>
    </recommendedName>
</protein>
<evidence type="ECO:0000313" key="8">
    <source>
        <dbReference type="Proteomes" id="UP000321363"/>
    </source>
</evidence>
<dbReference type="Proteomes" id="UP000321363">
    <property type="component" value="Unassembled WGS sequence"/>
</dbReference>
<comment type="function">
    <text evidence="5">Responsible for synthesis of pseudouridine from uracil.</text>
</comment>
<organism evidence="7 8">
    <name type="scientific">Metabacillus litoralis</name>
    <dbReference type="NCBI Taxonomy" id="152268"/>
    <lineage>
        <taxon>Bacteria</taxon>
        <taxon>Bacillati</taxon>
        <taxon>Bacillota</taxon>
        <taxon>Bacilli</taxon>
        <taxon>Bacillales</taxon>
        <taxon>Bacillaceae</taxon>
        <taxon>Metabacillus</taxon>
    </lineage>
</organism>
<dbReference type="InterPro" id="IPR006225">
    <property type="entry name" value="PsdUridine_synth_RluC/D"/>
</dbReference>
<dbReference type="InterPro" id="IPR006224">
    <property type="entry name" value="PsdUridine_synth_RluA-like_CS"/>
</dbReference>
<comment type="catalytic activity">
    <reaction evidence="1 5">
        <text>a uridine in RNA = a pseudouridine in RNA</text>
        <dbReference type="Rhea" id="RHEA:48348"/>
        <dbReference type="Rhea" id="RHEA-COMP:12068"/>
        <dbReference type="Rhea" id="RHEA-COMP:12069"/>
        <dbReference type="ChEBI" id="CHEBI:65314"/>
        <dbReference type="ChEBI" id="CHEBI:65315"/>
    </reaction>
</comment>
<comment type="similarity">
    <text evidence="2 5">Belongs to the pseudouridine synthase RluA family.</text>
</comment>
<evidence type="ECO:0000256" key="5">
    <source>
        <dbReference type="RuleBase" id="RU362028"/>
    </source>
</evidence>
<dbReference type="PANTHER" id="PTHR21600:SF71">
    <property type="entry name" value="PSEUDOURIDINE SYNTHASE"/>
    <property type="match status" value="1"/>
</dbReference>
<dbReference type="InterPro" id="IPR050188">
    <property type="entry name" value="RluA_PseudoU_synthase"/>
</dbReference>
<comment type="caution">
    <text evidence="7">The sequence shown here is derived from an EMBL/GenBank/DDBJ whole genome shotgun (WGS) entry which is preliminary data.</text>
</comment>
<dbReference type="AlphaFoldDB" id="A0A5C6W2E2"/>